<proteinExistence type="predicted"/>
<dbReference type="EMBL" id="MT143555">
    <property type="protein sequence ID" value="QJA98139.1"/>
    <property type="molecule type" value="Genomic_DNA"/>
</dbReference>
<name>A0A6M3LVS3_9ZZZZ</name>
<gene>
    <name evidence="1" type="ORF">MM415B05665_0014</name>
</gene>
<protein>
    <submittedName>
        <fullName evidence="1">Uncharacterized protein</fullName>
    </submittedName>
</protein>
<accession>A0A6M3LVS3</accession>
<dbReference type="AlphaFoldDB" id="A0A6M3LVS3"/>
<sequence length="58" mass="6538">METYNVTDYRRHENGVHVWTIDWTEPVEHDMASAMLQCHGETGDLYLTTAGSLVVAVS</sequence>
<organism evidence="1">
    <name type="scientific">viral metagenome</name>
    <dbReference type="NCBI Taxonomy" id="1070528"/>
    <lineage>
        <taxon>unclassified sequences</taxon>
        <taxon>metagenomes</taxon>
        <taxon>organismal metagenomes</taxon>
    </lineage>
</organism>
<evidence type="ECO:0000313" key="1">
    <source>
        <dbReference type="EMBL" id="QJA98139.1"/>
    </source>
</evidence>
<reference evidence="1" key="1">
    <citation type="submission" date="2020-03" db="EMBL/GenBank/DDBJ databases">
        <title>The deep terrestrial virosphere.</title>
        <authorList>
            <person name="Holmfeldt K."/>
            <person name="Nilsson E."/>
            <person name="Simone D."/>
            <person name="Lopez-Fernandez M."/>
            <person name="Wu X."/>
            <person name="de Brujin I."/>
            <person name="Lundin D."/>
            <person name="Andersson A."/>
            <person name="Bertilsson S."/>
            <person name="Dopson M."/>
        </authorList>
    </citation>
    <scope>NUCLEOTIDE SEQUENCE</scope>
    <source>
        <strain evidence="1">MM415B05665</strain>
    </source>
</reference>